<keyword evidence="3" id="KW-1185">Reference proteome</keyword>
<dbReference type="EMBL" id="SRPY01000461">
    <property type="protein sequence ID" value="KAG5923196.1"/>
    <property type="molecule type" value="Genomic_DNA"/>
</dbReference>
<name>A0A8K0J6I5_9HYPO</name>
<gene>
    <name evidence="2" type="ORF">E4U42_005026</name>
</gene>
<evidence type="ECO:0000256" key="1">
    <source>
        <dbReference type="SAM" id="MobiDB-lite"/>
    </source>
</evidence>
<proteinExistence type="predicted"/>
<reference evidence="2" key="1">
    <citation type="journal article" date="2020" name="bioRxiv">
        <title>Whole genome comparisons of ergot fungi reveals the divergence and evolution of species within the genus Claviceps are the result of varying mechanisms driving genome evolution and host range expansion.</title>
        <authorList>
            <person name="Wyka S.A."/>
            <person name="Mondo S.J."/>
            <person name="Liu M."/>
            <person name="Dettman J."/>
            <person name="Nalam V."/>
            <person name="Broders K.D."/>
        </authorList>
    </citation>
    <scope>NUCLEOTIDE SEQUENCE</scope>
    <source>
        <strain evidence="2">CCC 489</strain>
    </source>
</reference>
<dbReference type="AlphaFoldDB" id="A0A8K0J6I5"/>
<evidence type="ECO:0000313" key="2">
    <source>
        <dbReference type="EMBL" id="KAG5923196.1"/>
    </source>
</evidence>
<dbReference type="Proteomes" id="UP000811619">
    <property type="component" value="Unassembled WGS sequence"/>
</dbReference>
<protein>
    <submittedName>
        <fullName evidence="2">Uncharacterized protein</fullName>
    </submittedName>
</protein>
<comment type="caution">
    <text evidence="2">The sequence shown here is derived from an EMBL/GenBank/DDBJ whole genome shotgun (WGS) entry which is preliminary data.</text>
</comment>
<feature type="region of interest" description="Disordered" evidence="1">
    <location>
        <begin position="215"/>
        <end position="274"/>
    </location>
</feature>
<accession>A0A8K0J6I5</accession>
<sequence length="274" mass="30806">MSESAASSSRESTPSSTVAEPDVLPAMARCLTRCPKCHRTISKKIYGAHRKRYHSRKPSRPLRLHEYQRCPRCLRKFPPEFIEDHRKTHCIAKGMPLSERLPWDNACTYCREHGHECIVARQPNHTNMRTLRCLECLSRNQPCSFERDYRTYRMEDLTEHPAMTNGLLTPSPIESPSPTFIPPPSPTLAPIHDATLISPPTLNLTLDASPSLNLSLPRSPTLTPPLSPALNFPRSPTLTPPLSPTLNFPLSPTLTPPLSPTLTPSSDWRGLFEH</sequence>
<feature type="compositionally biased region" description="Low complexity" evidence="1">
    <location>
        <begin position="244"/>
        <end position="253"/>
    </location>
</feature>
<feature type="compositionally biased region" description="Low complexity" evidence="1">
    <location>
        <begin position="228"/>
        <end position="237"/>
    </location>
</feature>
<organism evidence="2 3">
    <name type="scientific">Claviceps africana</name>
    <dbReference type="NCBI Taxonomy" id="83212"/>
    <lineage>
        <taxon>Eukaryota</taxon>
        <taxon>Fungi</taxon>
        <taxon>Dikarya</taxon>
        <taxon>Ascomycota</taxon>
        <taxon>Pezizomycotina</taxon>
        <taxon>Sordariomycetes</taxon>
        <taxon>Hypocreomycetidae</taxon>
        <taxon>Hypocreales</taxon>
        <taxon>Clavicipitaceae</taxon>
        <taxon>Claviceps</taxon>
    </lineage>
</organism>
<evidence type="ECO:0000313" key="3">
    <source>
        <dbReference type="Proteomes" id="UP000811619"/>
    </source>
</evidence>
<dbReference type="OrthoDB" id="4940618at2759"/>